<dbReference type="GO" id="GO:0046872">
    <property type="term" value="F:metal ion binding"/>
    <property type="evidence" value="ECO:0007669"/>
    <property type="project" value="UniProtKB-KW"/>
</dbReference>
<dbReference type="InterPro" id="IPR036457">
    <property type="entry name" value="PPM-type-like_dom_sf"/>
</dbReference>
<evidence type="ECO:0000256" key="3">
    <source>
        <dbReference type="ARBA" id="ARBA00022801"/>
    </source>
</evidence>
<evidence type="ECO:0000313" key="11">
    <source>
        <dbReference type="Proteomes" id="UP000574390"/>
    </source>
</evidence>
<dbReference type="Pfam" id="PF00481">
    <property type="entry name" value="PP2C"/>
    <property type="match status" value="1"/>
</dbReference>
<evidence type="ECO:0000313" key="10">
    <source>
        <dbReference type="Proteomes" id="UP000553632"/>
    </source>
</evidence>
<feature type="compositionally biased region" description="Basic and acidic residues" evidence="6">
    <location>
        <begin position="225"/>
        <end position="240"/>
    </location>
</feature>
<evidence type="ECO:0000256" key="4">
    <source>
        <dbReference type="ARBA" id="ARBA00022912"/>
    </source>
</evidence>
<evidence type="ECO:0000313" key="8">
    <source>
        <dbReference type="EMBL" id="KAF4710667.1"/>
    </source>
</evidence>
<keyword evidence="3 5" id="KW-0378">Hydrolase</keyword>
<dbReference type="EMBL" id="JABANM010027841">
    <property type="protein sequence ID" value="KAF4710667.1"/>
    <property type="molecule type" value="Genomic_DNA"/>
</dbReference>
<evidence type="ECO:0000256" key="1">
    <source>
        <dbReference type="ARBA" id="ARBA00004170"/>
    </source>
</evidence>
<feature type="region of interest" description="Disordered" evidence="6">
    <location>
        <begin position="224"/>
        <end position="247"/>
    </location>
</feature>
<dbReference type="EMBL" id="JABANO010002149">
    <property type="protein sequence ID" value="KAF4757859.1"/>
    <property type="molecule type" value="Genomic_DNA"/>
</dbReference>
<comment type="caution">
    <text evidence="8">The sequence shown here is derived from an EMBL/GenBank/DDBJ whole genome shotgun (WGS) entry which is preliminary data.</text>
</comment>
<dbReference type="InterPro" id="IPR000222">
    <property type="entry name" value="PP2C_BS"/>
</dbReference>
<dbReference type="Gene3D" id="3.60.40.10">
    <property type="entry name" value="PPM-type phosphatase domain"/>
    <property type="match status" value="1"/>
</dbReference>
<dbReference type="InterPro" id="IPR001932">
    <property type="entry name" value="PPM-type_phosphatase-like_dom"/>
</dbReference>
<comment type="similarity">
    <text evidence="5">Belongs to the PP2C family.</text>
</comment>
<dbReference type="GO" id="GO:0016020">
    <property type="term" value="C:membrane"/>
    <property type="evidence" value="ECO:0007669"/>
    <property type="project" value="UniProtKB-SubCell"/>
</dbReference>
<evidence type="ECO:0000313" key="9">
    <source>
        <dbReference type="EMBL" id="KAF4757859.1"/>
    </source>
</evidence>
<dbReference type="AlphaFoldDB" id="A0A7J6QQW4"/>
<keyword evidence="2" id="KW-0479">Metal-binding</keyword>
<dbReference type="Proteomes" id="UP000553632">
    <property type="component" value="Unassembled WGS sequence"/>
</dbReference>
<accession>A0A7J6QQW4</accession>
<keyword evidence="4 5" id="KW-0904">Protein phosphatase</keyword>
<dbReference type="SUPFAM" id="SSF81606">
    <property type="entry name" value="PP2C-like"/>
    <property type="match status" value="1"/>
</dbReference>
<organism evidence="8 11">
    <name type="scientific">Perkinsus olseni</name>
    <name type="common">Perkinsus atlanticus</name>
    <dbReference type="NCBI Taxonomy" id="32597"/>
    <lineage>
        <taxon>Eukaryota</taxon>
        <taxon>Sar</taxon>
        <taxon>Alveolata</taxon>
        <taxon>Perkinsozoa</taxon>
        <taxon>Perkinsea</taxon>
        <taxon>Perkinsida</taxon>
        <taxon>Perkinsidae</taxon>
        <taxon>Perkinsus</taxon>
    </lineage>
</organism>
<evidence type="ECO:0000259" key="7">
    <source>
        <dbReference type="PROSITE" id="PS51746"/>
    </source>
</evidence>
<evidence type="ECO:0000256" key="2">
    <source>
        <dbReference type="ARBA" id="ARBA00022723"/>
    </source>
</evidence>
<comment type="subcellular location">
    <subcellularLocation>
        <location evidence="1">Membrane</location>
        <topology evidence="1">Peripheral membrane protein</topology>
    </subcellularLocation>
</comment>
<proteinExistence type="inferred from homology"/>
<dbReference type="OMA" id="NIQNWGE"/>
<reference evidence="10 11" key="1">
    <citation type="submission" date="2020-04" db="EMBL/GenBank/DDBJ databases">
        <title>Perkinsus olseni comparative genomics.</title>
        <authorList>
            <person name="Bogema D.R."/>
        </authorList>
    </citation>
    <scope>NUCLEOTIDE SEQUENCE [LARGE SCALE GENOMIC DNA]</scope>
    <source>
        <strain evidence="8">ATCC PRA-205</strain>
        <strain evidence="9 10">ATCC PRA-207</strain>
    </source>
</reference>
<dbReference type="InterPro" id="IPR015655">
    <property type="entry name" value="PP2C"/>
</dbReference>
<protein>
    <recommendedName>
        <fullName evidence="7">PPM-type phosphatase domain-containing protein</fullName>
    </recommendedName>
</protein>
<dbReference type="GO" id="GO:0004722">
    <property type="term" value="F:protein serine/threonine phosphatase activity"/>
    <property type="evidence" value="ECO:0007669"/>
    <property type="project" value="InterPro"/>
</dbReference>
<dbReference type="Proteomes" id="UP000574390">
    <property type="component" value="Unassembled WGS sequence"/>
</dbReference>
<keyword evidence="10" id="KW-1185">Reference proteome</keyword>
<feature type="domain" description="PPM-type phosphatase" evidence="7">
    <location>
        <begin position="92"/>
        <end position="384"/>
    </location>
</feature>
<dbReference type="PROSITE" id="PS01032">
    <property type="entry name" value="PPM_1"/>
    <property type="match status" value="1"/>
</dbReference>
<sequence length="423" mass="46718">MGVCFSSSDADERPVSTQRRRLTLSQSDAVVHQDTNDHRGLVRQVTRRNLIDLFPASSRRFSLIGKPADTNQKGFDNKRIEALGGITNVDYRVGYACKKGLKPESPNQDDFFVIGIDELGMFGVFDGHGPFGHDVSSFCHDALPGLLIKDEEFYTDPAAAFARAFRDTHLLCEQASAKGKFDCSLSGTTATVVMTRDETVYCAWVGDSRAVIATTNADGEVVAEDLSRDHKPERDDEKTRIRSRGGQLSVAKGAADASPRVRGDPKVRKLEGDIPYRVFLKGKLYPGLAMSRSLGDSIGVSAGVTYEPEIKIRKIDLARDRFVVLCSDGVWEFISSQGAVDILNRYSVGEVQKAAEALAQEAWKRWIQEEGNVVDDITVIVAWLGEESRDRRGKGGSRESLWWASSVSRPLVSTESHLRWPSE</sequence>
<gene>
    <name evidence="8" type="ORF">FOZ62_016526</name>
    <name evidence="9" type="ORF">FOZ63_017108</name>
</gene>
<evidence type="ECO:0000256" key="5">
    <source>
        <dbReference type="RuleBase" id="RU003465"/>
    </source>
</evidence>
<dbReference type="SMART" id="SM00332">
    <property type="entry name" value="PP2Cc"/>
    <property type="match status" value="1"/>
</dbReference>
<dbReference type="CDD" id="cd00143">
    <property type="entry name" value="PP2Cc"/>
    <property type="match status" value="1"/>
</dbReference>
<dbReference type="PROSITE" id="PS51746">
    <property type="entry name" value="PPM_2"/>
    <property type="match status" value="1"/>
</dbReference>
<feature type="region of interest" description="Disordered" evidence="6">
    <location>
        <begin position="1"/>
        <end position="23"/>
    </location>
</feature>
<name>A0A7J6QQW4_PEROL</name>
<dbReference type="PANTHER" id="PTHR47992">
    <property type="entry name" value="PROTEIN PHOSPHATASE"/>
    <property type="match status" value="1"/>
</dbReference>
<evidence type="ECO:0000256" key="6">
    <source>
        <dbReference type="SAM" id="MobiDB-lite"/>
    </source>
</evidence>